<name>A0A2C9UJV2_MANES</name>
<dbReference type="AlphaFoldDB" id="A0A2C9UJV2"/>
<organism evidence="1">
    <name type="scientific">Manihot esculenta</name>
    <name type="common">Cassava</name>
    <name type="synonym">Jatropha manihot</name>
    <dbReference type="NCBI Taxonomy" id="3983"/>
    <lineage>
        <taxon>Eukaryota</taxon>
        <taxon>Viridiplantae</taxon>
        <taxon>Streptophyta</taxon>
        <taxon>Embryophyta</taxon>
        <taxon>Tracheophyta</taxon>
        <taxon>Spermatophyta</taxon>
        <taxon>Magnoliopsida</taxon>
        <taxon>eudicotyledons</taxon>
        <taxon>Gunneridae</taxon>
        <taxon>Pentapetalae</taxon>
        <taxon>rosids</taxon>
        <taxon>fabids</taxon>
        <taxon>Malpighiales</taxon>
        <taxon>Euphorbiaceae</taxon>
        <taxon>Crotonoideae</taxon>
        <taxon>Manihoteae</taxon>
        <taxon>Manihot</taxon>
    </lineage>
</organism>
<reference evidence="1" key="1">
    <citation type="submission" date="2016-02" db="EMBL/GenBank/DDBJ databases">
        <title>WGS assembly of Manihot esculenta.</title>
        <authorList>
            <person name="Bredeson J.V."/>
            <person name="Prochnik S.E."/>
            <person name="Lyons J.B."/>
            <person name="Schmutz J."/>
            <person name="Grimwood J."/>
            <person name="Vrebalov J."/>
            <person name="Bart R.S."/>
            <person name="Amuge T."/>
            <person name="Ferguson M.E."/>
            <person name="Green R."/>
            <person name="Putnam N."/>
            <person name="Stites J."/>
            <person name="Rounsley S."/>
            <person name="Rokhsar D.S."/>
        </authorList>
    </citation>
    <scope>NUCLEOTIDE SEQUENCE [LARGE SCALE GENOMIC DNA]</scope>
    <source>
        <tissue evidence="1">Leaf</tissue>
    </source>
</reference>
<accession>A0A2C9UJV2</accession>
<sequence length="46" mass="5563">MMHKRLSFWEMITICKFARIMSIPFRQLQAIWVCLSRYTGMQAQPI</sequence>
<protein>
    <submittedName>
        <fullName evidence="1">Uncharacterized protein</fullName>
    </submittedName>
</protein>
<evidence type="ECO:0000313" key="1">
    <source>
        <dbReference type="EMBL" id="OAY31043.1"/>
    </source>
</evidence>
<dbReference type="EMBL" id="CM004400">
    <property type="protein sequence ID" value="OAY31043.1"/>
    <property type="molecule type" value="Genomic_DNA"/>
</dbReference>
<gene>
    <name evidence="1" type="ORF">MANES_14G079200</name>
</gene>
<proteinExistence type="predicted"/>